<dbReference type="PANTHER" id="PTHR43569">
    <property type="entry name" value="AMIDOHYDROLASE"/>
    <property type="match status" value="1"/>
</dbReference>
<dbReference type="RefSeq" id="WP_142895090.1">
    <property type="nucleotide sequence ID" value="NZ_ML660052.1"/>
</dbReference>
<dbReference type="GO" id="GO:0016787">
    <property type="term" value="F:hydrolase activity"/>
    <property type="evidence" value="ECO:0007669"/>
    <property type="project" value="UniProtKB-KW"/>
</dbReference>
<dbReference type="Proteomes" id="UP000315252">
    <property type="component" value="Unassembled WGS sequence"/>
</dbReference>
<dbReference type="Pfam" id="PF04909">
    <property type="entry name" value="Amidohydro_2"/>
    <property type="match status" value="1"/>
</dbReference>
<organism evidence="3 4">
    <name type="scientific">Denitrobaculum tricleocarpae</name>
    <dbReference type="NCBI Taxonomy" id="2591009"/>
    <lineage>
        <taxon>Bacteria</taxon>
        <taxon>Pseudomonadati</taxon>
        <taxon>Pseudomonadota</taxon>
        <taxon>Alphaproteobacteria</taxon>
        <taxon>Rhodospirillales</taxon>
        <taxon>Rhodospirillaceae</taxon>
        <taxon>Denitrobaculum</taxon>
    </lineage>
</organism>
<dbReference type="InterPro" id="IPR006680">
    <property type="entry name" value="Amidohydro-rel"/>
</dbReference>
<evidence type="ECO:0000313" key="3">
    <source>
        <dbReference type="EMBL" id="TQV83855.1"/>
    </source>
</evidence>
<gene>
    <name evidence="3" type="ORF">FKG95_04560</name>
</gene>
<comment type="caution">
    <text evidence="3">The sequence shown here is derived from an EMBL/GenBank/DDBJ whole genome shotgun (WGS) entry which is preliminary data.</text>
</comment>
<proteinExistence type="inferred from homology"/>
<comment type="similarity">
    <text evidence="1">Belongs to the metallo-dependent hydrolases superfamily.</text>
</comment>
<reference evidence="3 4" key="1">
    <citation type="submission" date="2019-06" db="EMBL/GenBank/DDBJ databases">
        <title>Whole genome sequence for Rhodospirillaceae sp. R148.</title>
        <authorList>
            <person name="Wang G."/>
        </authorList>
    </citation>
    <scope>NUCLEOTIDE SEQUENCE [LARGE SCALE GENOMIC DNA]</scope>
    <source>
        <strain evidence="3 4">R148</strain>
    </source>
</reference>
<dbReference type="OrthoDB" id="7183088at2"/>
<name>A0A545U2Z8_9PROT</name>
<dbReference type="Gene3D" id="3.20.20.140">
    <property type="entry name" value="Metal-dependent hydrolases"/>
    <property type="match status" value="1"/>
</dbReference>
<evidence type="ECO:0000256" key="1">
    <source>
        <dbReference type="ARBA" id="ARBA00038310"/>
    </source>
</evidence>
<dbReference type="AlphaFoldDB" id="A0A545U2Z8"/>
<evidence type="ECO:0000259" key="2">
    <source>
        <dbReference type="Pfam" id="PF04909"/>
    </source>
</evidence>
<dbReference type="SUPFAM" id="SSF51556">
    <property type="entry name" value="Metallo-dependent hydrolases"/>
    <property type="match status" value="1"/>
</dbReference>
<dbReference type="InterPro" id="IPR032466">
    <property type="entry name" value="Metal_Hydrolase"/>
</dbReference>
<feature type="domain" description="Amidohydrolase-related" evidence="2">
    <location>
        <begin position="2"/>
        <end position="273"/>
    </location>
</feature>
<keyword evidence="4" id="KW-1185">Reference proteome</keyword>
<keyword evidence="3" id="KW-0378">Hydrolase</keyword>
<sequence length="273" mass="30436">MIDAHVHLWRLARGDYGWLTSDLDVIYRDFEAADLRQRLQATGVEQAVLVQAAPTIAETGFLLEIAESTPEIAGVVGWIDFESPTAAKDLAGLGKSPWLKSVRPMIQDISDPDWMLKPELDAAFRAVIELDLCFDALVLPQHLKRLRTLLARYPDLRVIVDHGAKPLIAQGVIDGWAEDMKAIADSGPVHCKLSGLLTEAGPDWTADSVRPYVEHLLACFGPERLVWGSDWPVLRLAGDYRGWFDLAQSYLAELSESERAGVFGENARRFYRL</sequence>
<dbReference type="EMBL" id="VHSH01000001">
    <property type="protein sequence ID" value="TQV83855.1"/>
    <property type="molecule type" value="Genomic_DNA"/>
</dbReference>
<dbReference type="InterPro" id="IPR052350">
    <property type="entry name" value="Metallo-dep_Lactonases"/>
</dbReference>
<protein>
    <submittedName>
        <fullName evidence="3">Amidohydrolase family protein</fullName>
    </submittedName>
</protein>
<evidence type="ECO:0000313" key="4">
    <source>
        <dbReference type="Proteomes" id="UP000315252"/>
    </source>
</evidence>
<accession>A0A545U2Z8</accession>
<dbReference type="PANTHER" id="PTHR43569:SF2">
    <property type="entry name" value="AMIDOHYDROLASE-RELATED DOMAIN-CONTAINING PROTEIN"/>
    <property type="match status" value="1"/>
</dbReference>